<evidence type="ECO:0000313" key="10">
    <source>
        <dbReference type="Proteomes" id="UP000516404"/>
    </source>
</evidence>
<dbReference type="PROSITE" id="PS00178">
    <property type="entry name" value="AA_TRNA_LIGASE_I"/>
    <property type="match status" value="1"/>
</dbReference>
<evidence type="ECO:0000256" key="1">
    <source>
        <dbReference type="ARBA" id="ARBA00022598"/>
    </source>
</evidence>
<evidence type="ECO:0000256" key="3">
    <source>
        <dbReference type="ARBA" id="ARBA00022741"/>
    </source>
</evidence>
<dbReference type="Pfam" id="PF00749">
    <property type="entry name" value="tRNA-synt_1c"/>
    <property type="match status" value="1"/>
</dbReference>
<dbReference type="AlphaFoldDB" id="A0A7H2BEW6"/>
<dbReference type="GO" id="GO:0006424">
    <property type="term" value="P:glutamyl-tRNA aminoacylation"/>
    <property type="evidence" value="ECO:0007669"/>
    <property type="project" value="InterPro"/>
</dbReference>
<dbReference type="KEGG" id="rter:IDM49_02735"/>
<dbReference type="GO" id="GO:0005829">
    <property type="term" value="C:cytosol"/>
    <property type="evidence" value="ECO:0007669"/>
    <property type="project" value="TreeGrafter"/>
</dbReference>
<dbReference type="NCBIfam" id="TIGR03838">
    <property type="entry name" value="queuosine_YadB"/>
    <property type="match status" value="1"/>
</dbReference>
<dbReference type="SUPFAM" id="SSF52374">
    <property type="entry name" value="Nucleotidylyl transferase"/>
    <property type="match status" value="1"/>
</dbReference>
<dbReference type="InterPro" id="IPR049940">
    <property type="entry name" value="GluQ/Sye"/>
</dbReference>
<dbReference type="GO" id="GO:0006400">
    <property type="term" value="P:tRNA modification"/>
    <property type="evidence" value="ECO:0007669"/>
    <property type="project" value="InterPro"/>
</dbReference>
<keyword evidence="3 7" id="KW-0547">Nucleotide-binding</keyword>
<keyword evidence="4" id="KW-0862">Zinc</keyword>
<keyword evidence="1 7" id="KW-0436">Ligase</keyword>
<dbReference type="GO" id="GO:0008270">
    <property type="term" value="F:zinc ion binding"/>
    <property type="evidence" value="ECO:0007669"/>
    <property type="project" value="InterPro"/>
</dbReference>
<keyword evidence="10" id="KW-1185">Reference proteome</keyword>
<evidence type="ECO:0000256" key="2">
    <source>
        <dbReference type="ARBA" id="ARBA00022723"/>
    </source>
</evidence>
<dbReference type="GO" id="GO:0005524">
    <property type="term" value="F:ATP binding"/>
    <property type="evidence" value="ECO:0007669"/>
    <property type="project" value="UniProtKB-KW"/>
</dbReference>
<dbReference type="GO" id="GO:0004818">
    <property type="term" value="F:glutamate-tRNA ligase activity"/>
    <property type="evidence" value="ECO:0007669"/>
    <property type="project" value="TreeGrafter"/>
</dbReference>
<name>A0A7H2BEW6_9MICC</name>
<dbReference type="Proteomes" id="UP000516404">
    <property type="component" value="Chromosome"/>
</dbReference>
<dbReference type="InterPro" id="IPR022380">
    <property type="entry name" value="Glu-Q_tRNA(Asp)_Synthase"/>
</dbReference>
<keyword evidence="6 7" id="KW-0030">Aminoacyl-tRNA synthetase</keyword>
<dbReference type="Gene3D" id="3.40.50.620">
    <property type="entry name" value="HUPs"/>
    <property type="match status" value="1"/>
</dbReference>
<evidence type="ECO:0000256" key="5">
    <source>
        <dbReference type="ARBA" id="ARBA00022840"/>
    </source>
</evidence>
<dbReference type="RefSeq" id="WP_168614481.1">
    <property type="nucleotide sequence ID" value="NZ_BAAAOX010000012.1"/>
</dbReference>
<evidence type="ECO:0000256" key="7">
    <source>
        <dbReference type="RuleBase" id="RU363037"/>
    </source>
</evidence>
<feature type="domain" description="Glutamyl/glutaminyl-tRNA synthetase class Ib catalytic" evidence="8">
    <location>
        <begin position="13"/>
        <end position="267"/>
    </location>
</feature>
<organism evidence="9 10">
    <name type="scientific">Rothia terrae</name>
    <dbReference type="NCBI Taxonomy" id="396015"/>
    <lineage>
        <taxon>Bacteria</taxon>
        <taxon>Bacillati</taxon>
        <taxon>Actinomycetota</taxon>
        <taxon>Actinomycetes</taxon>
        <taxon>Micrococcales</taxon>
        <taxon>Micrococcaceae</taxon>
        <taxon>Rothia</taxon>
    </lineage>
</organism>
<evidence type="ECO:0000259" key="8">
    <source>
        <dbReference type="Pfam" id="PF00749"/>
    </source>
</evidence>
<protein>
    <submittedName>
        <fullName evidence="9">tRNA glutamyl-Q(34) synthetase GluQRS</fullName>
        <ecNumber evidence="9">6.1.1.-</ecNumber>
    </submittedName>
</protein>
<keyword evidence="7" id="KW-0648">Protein biosynthesis</keyword>
<accession>A0A7H2BEW6</accession>
<comment type="similarity">
    <text evidence="7">Belongs to the class-I aminoacyl-tRNA synthetase family.</text>
</comment>
<keyword evidence="5 7" id="KW-0067">ATP-binding</keyword>
<dbReference type="EMBL" id="CP061539">
    <property type="protein sequence ID" value="QNV38212.1"/>
    <property type="molecule type" value="Genomic_DNA"/>
</dbReference>
<evidence type="ECO:0000256" key="4">
    <source>
        <dbReference type="ARBA" id="ARBA00022833"/>
    </source>
</evidence>
<reference evidence="9 10" key="1">
    <citation type="submission" date="2020-09" db="EMBL/GenBank/DDBJ databases">
        <title>Investigation of environmental microbes.</title>
        <authorList>
            <person name="Ou Y."/>
            <person name="Kang Q."/>
        </authorList>
    </citation>
    <scope>NUCLEOTIDE SEQUENCE [LARGE SCALE GENOMIC DNA]</scope>
    <source>
        <strain evidence="9 10">KJZ-14</strain>
    </source>
</reference>
<proteinExistence type="inferred from homology"/>
<dbReference type="InterPro" id="IPR001412">
    <property type="entry name" value="aa-tRNA-synth_I_CS"/>
</dbReference>
<dbReference type="PRINTS" id="PR00987">
    <property type="entry name" value="TRNASYNTHGLU"/>
</dbReference>
<dbReference type="InterPro" id="IPR014729">
    <property type="entry name" value="Rossmann-like_a/b/a_fold"/>
</dbReference>
<dbReference type="InterPro" id="IPR000924">
    <property type="entry name" value="Glu/Gln-tRNA-synth"/>
</dbReference>
<evidence type="ECO:0000313" key="9">
    <source>
        <dbReference type="EMBL" id="QNV38212.1"/>
    </source>
</evidence>
<sequence>MDSQTLSSPSAGRYAPSPSGDLHLGNLRTALFAWLFARSEGHDFVMRVEDLDRVQEGAAQRQLDDLASLGTDWDGEVLVQSTRIPQHMDAVQKLRDAGMVYECFCTRKEIQQAASAPHAAPGAYPGTCRHLTDAERQERRQVRPPALRLAADTAEFTVYDRFAGDYTGAVDDFVLVRNDGKPAYNLAVVVDDGFQNVQQVVRGDDLLFSAPRQAYLATLLGIDIPEYVHVPLALNTEGKRLAKRDGAVTLAQLRAGGVSTAQVMRMIAASMPLAPWRGEGGPHLPETAQQMLEVFNPDTISREPWTVIPTDLESICCG</sequence>
<gene>
    <name evidence="9" type="primary">gluQRS</name>
    <name evidence="9" type="ORF">IDM49_02735</name>
</gene>
<dbReference type="PANTHER" id="PTHR43311:SF1">
    <property type="entry name" value="GLUTAMYL-Q TRNA(ASP) SYNTHETASE"/>
    <property type="match status" value="1"/>
</dbReference>
<keyword evidence="2" id="KW-0479">Metal-binding</keyword>
<dbReference type="EC" id="6.1.1.-" evidence="9"/>
<dbReference type="GeneID" id="96623142"/>
<dbReference type="NCBIfam" id="NF004315">
    <property type="entry name" value="PRK05710.1-4"/>
    <property type="match status" value="1"/>
</dbReference>
<evidence type="ECO:0000256" key="6">
    <source>
        <dbReference type="ARBA" id="ARBA00023146"/>
    </source>
</evidence>
<dbReference type="PANTHER" id="PTHR43311">
    <property type="entry name" value="GLUTAMATE--TRNA LIGASE"/>
    <property type="match status" value="1"/>
</dbReference>
<dbReference type="InterPro" id="IPR020058">
    <property type="entry name" value="Glu/Gln-tRNA-synth_Ib_cat-dom"/>
</dbReference>